<name>A0ABR2VD08_9PEZI</name>
<dbReference type="Proteomes" id="UP001408356">
    <property type="component" value="Unassembled WGS sequence"/>
</dbReference>
<accession>A0ABR2VD08</accession>
<evidence type="ECO:0000313" key="2">
    <source>
        <dbReference type="EMBL" id="KAK9424773.1"/>
    </source>
</evidence>
<feature type="signal peptide" evidence="1">
    <location>
        <begin position="1"/>
        <end position="16"/>
    </location>
</feature>
<dbReference type="EMBL" id="JARVKF010000032">
    <property type="protein sequence ID" value="KAK9424773.1"/>
    <property type="molecule type" value="Genomic_DNA"/>
</dbReference>
<keyword evidence="3" id="KW-1185">Reference proteome</keyword>
<reference evidence="2 3" key="1">
    <citation type="journal article" date="2024" name="J. Plant Pathol.">
        <title>Sequence and assembly of the genome of Seiridium unicorne, isolate CBS 538.82, causal agent of cypress canker disease.</title>
        <authorList>
            <person name="Scali E."/>
            <person name="Rocca G.D."/>
            <person name="Danti R."/>
            <person name="Garbelotto M."/>
            <person name="Barberini S."/>
            <person name="Baroncelli R."/>
            <person name="Emiliani G."/>
        </authorList>
    </citation>
    <scope>NUCLEOTIDE SEQUENCE [LARGE SCALE GENOMIC DNA]</scope>
    <source>
        <strain evidence="2 3">BM-138-508</strain>
    </source>
</reference>
<gene>
    <name evidence="2" type="ORF">SUNI508_13492</name>
</gene>
<feature type="chain" id="PRO_5045713077" evidence="1">
    <location>
        <begin position="17"/>
        <end position="98"/>
    </location>
</feature>
<sequence length="98" mass="10091">MRPSGLILAIATPVLCAIQRRSVAQLPVLVDTHDVATSSYPQEPAINGTIAAMAKSSTVEMVVDSSSPPSTAADIPTPALDKSIFSLIVFGIAGLCLI</sequence>
<evidence type="ECO:0000256" key="1">
    <source>
        <dbReference type="SAM" id="SignalP"/>
    </source>
</evidence>
<proteinExistence type="predicted"/>
<organism evidence="2 3">
    <name type="scientific">Seiridium unicorne</name>
    <dbReference type="NCBI Taxonomy" id="138068"/>
    <lineage>
        <taxon>Eukaryota</taxon>
        <taxon>Fungi</taxon>
        <taxon>Dikarya</taxon>
        <taxon>Ascomycota</taxon>
        <taxon>Pezizomycotina</taxon>
        <taxon>Sordariomycetes</taxon>
        <taxon>Xylariomycetidae</taxon>
        <taxon>Amphisphaeriales</taxon>
        <taxon>Sporocadaceae</taxon>
        <taxon>Seiridium</taxon>
    </lineage>
</organism>
<protein>
    <submittedName>
        <fullName evidence="2">Uncharacterized protein</fullName>
    </submittedName>
</protein>
<keyword evidence="1" id="KW-0732">Signal</keyword>
<evidence type="ECO:0000313" key="3">
    <source>
        <dbReference type="Proteomes" id="UP001408356"/>
    </source>
</evidence>
<comment type="caution">
    <text evidence="2">The sequence shown here is derived from an EMBL/GenBank/DDBJ whole genome shotgun (WGS) entry which is preliminary data.</text>
</comment>